<sequence length="741" mass="82166">MHQKSPTALSNETMALGDRHPPLMPLTHEGPIMAISIHSNIRPLQLEGLQSTTSQAINDVEGRPQPRVKYPMHRVRTATVNPHEAQSTLSVRSRVGQYTTPDPSFAPNEPDYVGAPVFGICSFIASNADQRPLSALDGCLKLKDPASLSSRIARHEEHYEQLQRRHHSILPRGPSILNYGMACAAHAAMRWDGCPMDPSTPHERQPETQSMHALAGISSGTNVLVQLSIGLLLITNLLSSYRVISLTFRDLGLYNMAPPWQSGPGPWNPDAASNRLRRIKKERKLRTPWDGPGLPGGADDGDPILAHCQDWLSALDILPCHFDGGAASSDFAALKPFDWPKLPIFPMLSIDGPPHRGNDGGQSAIELSEWWTPRLRDDGAQSAAAPISLVPVNLEESPPSRHLMSIIYDDIRGQQNCLGPSVSIRWTNSPNRRRPLSEDQLKMNLMHLSRLFGNFPANRVISRHADGLSDLSTRALLSVPTQWKEGRKEAAGTSQDVNATIAEVPREPSCGCQRGNHGVRQSLRGRTHSHRQWHPASPVEQSAHIFFLGRPSTWHIDSAPSKGGRRRPGRGAQSLRNSGTVDWVFARFLTGTERLGDDWSLCRLLSSYRFPRREAYESRRMQDGTTPSFLPSFLSSSLLKSHPSLLLGPPSRTQQKEQPTYGNDIRIQGGDGEAEEDEGQGRYRWPECNLPFPFHPPFTGMKEAAFPLVSSLLLLLLPSLPRFTSFFSSSPKRRWICTGNY</sequence>
<dbReference type="AlphaFoldDB" id="A0AAI9Y7R0"/>
<accession>A0AAI9Y7R0</accession>
<reference evidence="2" key="1">
    <citation type="submission" date="2016-11" db="EMBL/GenBank/DDBJ databases">
        <title>The genome sequence of Colletotrichum cuscutae.</title>
        <authorList>
            <person name="Baroncelli R."/>
        </authorList>
    </citation>
    <scope>NUCLEOTIDE SEQUENCE</scope>
    <source>
        <strain evidence="2">IMI 304802</strain>
    </source>
</reference>
<dbReference type="Proteomes" id="UP001239213">
    <property type="component" value="Unassembled WGS sequence"/>
</dbReference>
<gene>
    <name evidence="2" type="ORF">CCUS01_04151</name>
</gene>
<evidence type="ECO:0000313" key="3">
    <source>
        <dbReference type="Proteomes" id="UP001239213"/>
    </source>
</evidence>
<evidence type="ECO:0000256" key="1">
    <source>
        <dbReference type="SAM" id="MobiDB-lite"/>
    </source>
</evidence>
<feature type="region of interest" description="Disordered" evidence="1">
    <location>
        <begin position="645"/>
        <end position="680"/>
    </location>
</feature>
<proteinExistence type="predicted"/>
<keyword evidence="3" id="KW-1185">Reference proteome</keyword>
<organism evidence="2 3">
    <name type="scientific">Colletotrichum cuscutae</name>
    <dbReference type="NCBI Taxonomy" id="1209917"/>
    <lineage>
        <taxon>Eukaryota</taxon>
        <taxon>Fungi</taxon>
        <taxon>Dikarya</taxon>
        <taxon>Ascomycota</taxon>
        <taxon>Pezizomycotina</taxon>
        <taxon>Sordariomycetes</taxon>
        <taxon>Hypocreomycetidae</taxon>
        <taxon>Glomerellales</taxon>
        <taxon>Glomerellaceae</taxon>
        <taxon>Colletotrichum</taxon>
        <taxon>Colletotrichum acutatum species complex</taxon>
    </lineage>
</organism>
<feature type="compositionally biased region" description="Polar residues" evidence="1">
    <location>
        <begin position="652"/>
        <end position="661"/>
    </location>
</feature>
<name>A0AAI9Y7R0_9PEZI</name>
<feature type="region of interest" description="Disordered" evidence="1">
    <location>
        <begin position="1"/>
        <end position="20"/>
    </location>
</feature>
<evidence type="ECO:0000313" key="2">
    <source>
        <dbReference type="EMBL" id="KAK1482538.1"/>
    </source>
</evidence>
<dbReference type="EMBL" id="MPDP01000090">
    <property type="protein sequence ID" value="KAK1482538.1"/>
    <property type="molecule type" value="Genomic_DNA"/>
</dbReference>
<protein>
    <submittedName>
        <fullName evidence="2">Uncharacterized protein</fullName>
    </submittedName>
</protein>
<feature type="compositionally biased region" description="Polar residues" evidence="1">
    <location>
        <begin position="1"/>
        <end position="13"/>
    </location>
</feature>
<comment type="caution">
    <text evidence="2">The sequence shown here is derived from an EMBL/GenBank/DDBJ whole genome shotgun (WGS) entry which is preliminary data.</text>
</comment>